<sequence>MRALVRRGGLVIAAAMAMVPATQGIAARDKPTDALMTGSFRVAAGQARAALDAGDVNGAAAQVSALLPSNPLENYTAAALRMEVAAKRGDPQAKRKALTDILESKAVPAGQEPYLRYLAAYYSYYLGVFNDALAQINYARQMGYNTTESTVLLADILIKSGKPTEGLALVDQAMEQQKAAGKPVPATWYDRAIGVAYKQGSWGEVAKWCERKLRAYPSEGNWRSCLANYLTAPGVDPQLQLDLYRLQAATGAMASERDYRSYSTLASAAGYDAEAKAVIDAGRTAGKLDATEVETTKLLKTVKVKAPKTIAALPAQVKKAKAASNGMAALEVGDVYFSLGQYPQAVEQYRLALSKGGVDPTRVNGRLGVALARSGDLPGGKAALAQAGGNWTNVAGFWNVWVDQQAQAKTGLTPAMSAPTS</sequence>
<dbReference type="SUPFAM" id="SSF48452">
    <property type="entry name" value="TPR-like"/>
    <property type="match status" value="1"/>
</dbReference>
<dbReference type="EMBL" id="CP073910">
    <property type="protein sequence ID" value="QUT07797.1"/>
    <property type="molecule type" value="Genomic_DNA"/>
</dbReference>
<proteinExistence type="predicted"/>
<keyword evidence="1" id="KW-0732">Signal</keyword>
<protein>
    <recommendedName>
        <fullName evidence="4">Tetratricopeptide repeat protein</fullName>
    </recommendedName>
</protein>
<feature type="signal peptide" evidence="1">
    <location>
        <begin position="1"/>
        <end position="26"/>
    </location>
</feature>
<evidence type="ECO:0000313" key="3">
    <source>
        <dbReference type="Proteomes" id="UP000681425"/>
    </source>
</evidence>
<feature type="chain" id="PRO_5037731706" description="Tetratricopeptide repeat protein" evidence="1">
    <location>
        <begin position="27"/>
        <end position="421"/>
    </location>
</feature>
<evidence type="ECO:0000313" key="2">
    <source>
        <dbReference type="EMBL" id="QUT07797.1"/>
    </source>
</evidence>
<dbReference type="RefSeq" id="WP_212610770.1">
    <property type="nucleotide sequence ID" value="NZ_CP073910.1"/>
</dbReference>
<keyword evidence="3" id="KW-1185">Reference proteome</keyword>
<reference evidence="2" key="1">
    <citation type="submission" date="2021-04" db="EMBL/GenBank/DDBJ databases">
        <title>Isolation of p-tert-butylphenol degrading bacteria Sphingobium phenoxybenzoativorans Tas13 from active sludge.</title>
        <authorList>
            <person name="Li Y."/>
        </authorList>
    </citation>
    <scope>NUCLEOTIDE SEQUENCE</scope>
    <source>
        <strain evidence="2">Tas13</strain>
    </source>
</reference>
<dbReference type="AlphaFoldDB" id="A0A975Q3R2"/>
<gene>
    <name evidence="2" type="ORF">KFK14_10670</name>
</gene>
<dbReference type="Proteomes" id="UP000681425">
    <property type="component" value="Chromosome"/>
</dbReference>
<dbReference type="Gene3D" id="1.25.40.10">
    <property type="entry name" value="Tetratricopeptide repeat domain"/>
    <property type="match status" value="1"/>
</dbReference>
<accession>A0A975Q3R2</accession>
<name>A0A975Q3R2_9SPHN</name>
<dbReference type="KEGG" id="spph:KFK14_10670"/>
<evidence type="ECO:0000256" key="1">
    <source>
        <dbReference type="SAM" id="SignalP"/>
    </source>
</evidence>
<organism evidence="2 3">
    <name type="scientific">Sphingobium phenoxybenzoativorans</name>
    <dbReference type="NCBI Taxonomy" id="1592790"/>
    <lineage>
        <taxon>Bacteria</taxon>
        <taxon>Pseudomonadati</taxon>
        <taxon>Pseudomonadota</taxon>
        <taxon>Alphaproteobacteria</taxon>
        <taxon>Sphingomonadales</taxon>
        <taxon>Sphingomonadaceae</taxon>
        <taxon>Sphingobium</taxon>
    </lineage>
</organism>
<dbReference type="InterPro" id="IPR011990">
    <property type="entry name" value="TPR-like_helical_dom_sf"/>
</dbReference>
<evidence type="ECO:0008006" key="4">
    <source>
        <dbReference type="Google" id="ProtNLM"/>
    </source>
</evidence>